<dbReference type="InterPro" id="IPR028002">
    <property type="entry name" value="Myb_DNA-bind_5"/>
</dbReference>
<evidence type="ECO:0000256" key="3">
    <source>
        <dbReference type="ARBA" id="ARBA00023015"/>
    </source>
</evidence>
<comment type="function">
    <text evidence="5">Involved in transvection phenomena (= synapsis-dependent gene expression), where the synaptic pairing of chromosomes carrying genes with which zeste interacts influences the expression of these genes. Zeste binds to DNA and stimulates transcription from a nearby promoter.</text>
</comment>
<evidence type="ECO:0000256" key="4">
    <source>
        <dbReference type="ARBA" id="ARBA00023163"/>
    </source>
</evidence>
<feature type="domain" description="Myb/SANT-like DNA-binding" evidence="6">
    <location>
        <begin position="13"/>
        <end position="60"/>
    </location>
</feature>
<dbReference type="EMBL" id="OC001099">
    <property type="protein sequence ID" value="CAD7259107.1"/>
    <property type="molecule type" value="Genomic_DNA"/>
</dbReference>
<keyword evidence="3" id="KW-0805">Transcription regulation</keyword>
<name>A0A7R9ARH8_TIMSH</name>
<proteinExistence type="predicted"/>
<dbReference type="Pfam" id="PF13873">
    <property type="entry name" value="Myb_DNA-bind_5"/>
    <property type="match status" value="1"/>
</dbReference>
<sequence length="388" mass="43859">MEAIGFERRILERYSTKEKDILLNLIRSKAAILENKASAYHVVISKKIAWQEIADEFNSYDEFKDPHGRALGGHRHHGGTLLGFDRHVSLSIRQSGLPIFTLWRTPAQLKKWWENEKARRKKLRAAYSLRASANGVDEPLPSGEPIPQEVEFVVVPSLNYCVLDSVNRDQDKVVPPNVVEENHAPLPPSDDEVDPALSGGLNPHPPSAGYGLVSDYIHPMVVSEAVQLPYSLNIKIEVNSPSVPEVSLTWDSLNAPQTTAMTAPFTTNGPPTDKVSHGIAVEESKQRLKRIAAVPSQDGVLYRLRYREQRCILQAARLKCASLIADKEHRERLNRKEMEAAEEAILHKRQLHDQLMLQKSELHEQLMLQQMKEHVLRMKLMRIKGLTS</sequence>
<comment type="subunit">
    <text evidence="1">Self-associates forming complexes of several hundred monomers.</text>
</comment>
<gene>
    <name evidence="7" type="ORF">TSIB3V08_LOCUS3322</name>
</gene>
<evidence type="ECO:0000256" key="2">
    <source>
        <dbReference type="ARBA" id="ARBA00016807"/>
    </source>
</evidence>
<reference evidence="7" key="1">
    <citation type="submission" date="2020-11" db="EMBL/GenBank/DDBJ databases">
        <authorList>
            <person name="Tran Van P."/>
        </authorList>
    </citation>
    <scope>NUCLEOTIDE SEQUENCE</scope>
</reference>
<accession>A0A7R9ARH8</accession>
<evidence type="ECO:0000313" key="7">
    <source>
        <dbReference type="EMBL" id="CAD7259107.1"/>
    </source>
</evidence>
<organism evidence="7">
    <name type="scientific">Timema shepardi</name>
    <name type="common">Walking stick</name>
    <dbReference type="NCBI Taxonomy" id="629360"/>
    <lineage>
        <taxon>Eukaryota</taxon>
        <taxon>Metazoa</taxon>
        <taxon>Ecdysozoa</taxon>
        <taxon>Arthropoda</taxon>
        <taxon>Hexapoda</taxon>
        <taxon>Insecta</taxon>
        <taxon>Pterygota</taxon>
        <taxon>Neoptera</taxon>
        <taxon>Polyneoptera</taxon>
        <taxon>Phasmatodea</taxon>
        <taxon>Timematodea</taxon>
        <taxon>Timematoidea</taxon>
        <taxon>Timematidae</taxon>
        <taxon>Timema</taxon>
    </lineage>
</organism>
<evidence type="ECO:0000259" key="6">
    <source>
        <dbReference type="Pfam" id="PF13873"/>
    </source>
</evidence>
<dbReference type="AlphaFoldDB" id="A0A7R9ARH8"/>
<protein>
    <recommendedName>
        <fullName evidence="2">Regulatory protein zeste</fullName>
    </recommendedName>
</protein>
<evidence type="ECO:0000256" key="5">
    <source>
        <dbReference type="ARBA" id="ARBA00025466"/>
    </source>
</evidence>
<keyword evidence="4" id="KW-0804">Transcription</keyword>
<evidence type="ECO:0000256" key="1">
    <source>
        <dbReference type="ARBA" id="ARBA00011764"/>
    </source>
</evidence>